<proteinExistence type="predicted"/>
<sequence length="60" mass="6382">MKIRSCCVLCCSFASSRSLTGPWSVPPLPPTWPSQPQDLPLLVLSPALYFCASSVVAGSK</sequence>
<name>A0A0A9G2X9_ARUDO</name>
<protein>
    <submittedName>
        <fullName evidence="1">Uncharacterized protein</fullName>
    </submittedName>
</protein>
<accession>A0A0A9G2X9</accession>
<dbReference type="AlphaFoldDB" id="A0A0A9G2X9"/>
<evidence type="ECO:0000313" key="1">
    <source>
        <dbReference type="EMBL" id="JAE14978.1"/>
    </source>
</evidence>
<reference evidence="1" key="1">
    <citation type="submission" date="2014-09" db="EMBL/GenBank/DDBJ databases">
        <authorList>
            <person name="Magalhaes I.L.F."/>
            <person name="Oliveira U."/>
            <person name="Santos F.R."/>
            <person name="Vidigal T.H.D.A."/>
            <person name="Brescovit A.D."/>
            <person name="Santos A.J."/>
        </authorList>
    </citation>
    <scope>NUCLEOTIDE SEQUENCE</scope>
    <source>
        <tissue evidence="1">Shoot tissue taken approximately 20 cm above the soil surface</tissue>
    </source>
</reference>
<reference evidence="1" key="2">
    <citation type="journal article" date="2015" name="Data Brief">
        <title>Shoot transcriptome of the giant reed, Arundo donax.</title>
        <authorList>
            <person name="Barrero R.A."/>
            <person name="Guerrero F.D."/>
            <person name="Moolhuijzen P."/>
            <person name="Goolsby J.A."/>
            <person name="Tidwell J."/>
            <person name="Bellgard S.E."/>
            <person name="Bellgard M.I."/>
        </authorList>
    </citation>
    <scope>NUCLEOTIDE SEQUENCE</scope>
    <source>
        <tissue evidence="1">Shoot tissue taken approximately 20 cm above the soil surface</tissue>
    </source>
</reference>
<organism evidence="1">
    <name type="scientific">Arundo donax</name>
    <name type="common">Giant reed</name>
    <name type="synonym">Donax arundinaceus</name>
    <dbReference type="NCBI Taxonomy" id="35708"/>
    <lineage>
        <taxon>Eukaryota</taxon>
        <taxon>Viridiplantae</taxon>
        <taxon>Streptophyta</taxon>
        <taxon>Embryophyta</taxon>
        <taxon>Tracheophyta</taxon>
        <taxon>Spermatophyta</taxon>
        <taxon>Magnoliopsida</taxon>
        <taxon>Liliopsida</taxon>
        <taxon>Poales</taxon>
        <taxon>Poaceae</taxon>
        <taxon>PACMAD clade</taxon>
        <taxon>Arundinoideae</taxon>
        <taxon>Arundineae</taxon>
        <taxon>Arundo</taxon>
    </lineage>
</organism>
<dbReference type="EMBL" id="GBRH01182918">
    <property type="protein sequence ID" value="JAE14978.1"/>
    <property type="molecule type" value="Transcribed_RNA"/>
</dbReference>